<accession>N1W4Q4</accession>
<evidence type="ECO:0000256" key="1">
    <source>
        <dbReference type="SAM" id="MobiDB-lite"/>
    </source>
</evidence>
<gene>
    <name evidence="2" type="ORF">LEP1GSC199_0813</name>
</gene>
<dbReference type="AlphaFoldDB" id="N1W4Q4"/>
<proteinExistence type="predicted"/>
<name>N1W4Q4_9LEPT</name>
<reference evidence="2 3" key="1">
    <citation type="submission" date="2013-03" db="EMBL/GenBank/DDBJ databases">
        <authorList>
            <person name="Harkins D.M."/>
            <person name="Durkin A.S."/>
            <person name="Brinkac L.M."/>
            <person name="Haft D.H."/>
            <person name="Selengut J.D."/>
            <person name="Sanka R."/>
            <person name="DePew J."/>
            <person name="Purushe J."/>
            <person name="Galloway R.L."/>
            <person name="Vinetz J.M."/>
            <person name="Sutton G.G."/>
            <person name="Nierman W.C."/>
            <person name="Fouts D.E."/>
        </authorList>
    </citation>
    <scope>NUCLEOTIDE SEQUENCE [LARGE SCALE GENOMIC DNA]</scope>
    <source>
        <strain evidence="2 3">Waz Holland</strain>
    </source>
</reference>
<organism evidence="2 3">
    <name type="scientific">Leptospira vanthielii serovar Holland str. Waz Holland = ATCC 700522</name>
    <dbReference type="NCBI Taxonomy" id="1218591"/>
    <lineage>
        <taxon>Bacteria</taxon>
        <taxon>Pseudomonadati</taxon>
        <taxon>Spirochaetota</taxon>
        <taxon>Spirochaetia</taxon>
        <taxon>Leptospirales</taxon>
        <taxon>Leptospiraceae</taxon>
        <taxon>Leptospira</taxon>
    </lineage>
</organism>
<evidence type="ECO:0000313" key="3">
    <source>
        <dbReference type="Proteomes" id="UP000012227"/>
    </source>
</evidence>
<evidence type="ECO:0000313" key="2">
    <source>
        <dbReference type="EMBL" id="EMY68207.1"/>
    </source>
</evidence>
<protein>
    <submittedName>
        <fullName evidence="2">Uncharacterized protein</fullName>
    </submittedName>
</protein>
<sequence length="45" mass="5156">MSGKPRGTSVQVPRERADPEFIEGSVHKKTPQVIARFMSEQWLMI</sequence>
<dbReference type="Proteomes" id="UP000012227">
    <property type="component" value="Unassembled WGS sequence"/>
</dbReference>
<comment type="caution">
    <text evidence="2">The sequence shown here is derived from an EMBL/GenBank/DDBJ whole genome shotgun (WGS) entry which is preliminary data.</text>
</comment>
<feature type="region of interest" description="Disordered" evidence="1">
    <location>
        <begin position="1"/>
        <end position="24"/>
    </location>
</feature>
<dbReference type="EMBL" id="AOGY02000072">
    <property type="protein sequence ID" value="EMY68207.1"/>
    <property type="molecule type" value="Genomic_DNA"/>
</dbReference>